<evidence type="ECO:0000256" key="1">
    <source>
        <dbReference type="SAM" id="MobiDB-lite"/>
    </source>
</evidence>
<sequence length="158" mass="17476">MSVTSQDVSAPTIRLVQYAFVPWEAQGREKLTVKLALYCITLLANEASELRPDYAALVPVSQPPLNTASSLNQARTHTASSPRREQPQEQSTGAPKNQSYTDISLTEHGEGQEATIHGCFEYHEHFGGQKATIHDRSKFYGLHICRTTIGARRALPNL</sequence>
<dbReference type="KEGG" id="nfi:NFIA_030930"/>
<feature type="region of interest" description="Disordered" evidence="1">
    <location>
        <begin position="62"/>
        <end position="100"/>
    </location>
</feature>
<evidence type="ECO:0000313" key="2">
    <source>
        <dbReference type="EMBL" id="EAW20660.1"/>
    </source>
</evidence>
<dbReference type="AlphaFoldDB" id="A1DA29"/>
<dbReference type="Proteomes" id="UP000006702">
    <property type="component" value="Unassembled WGS sequence"/>
</dbReference>
<dbReference type="GeneID" id="4589051"/>
<name>A1DA29_NEOFI</name>
<dbReference type="HOGENOM" id="CLU_1669861_0_0_1"/>
<proteinExistence type="predicted"/>
<protein>
    <submittedName>
        <fullName evidence="2">Uncharacterized protein</fullName>
    </submittedName>
</protein>
<dbReference type="EMBL" id="DS027693">
    <property type="protein sequence ID" value="EAW20660.1"/>
    <property type="molecule type" value="Genomic_DNA"/>
</dbReference>
<feature type="compositionally biased region" description="Polar residues" evidence="1">
    <location>
        <begin position="88"/>
        <end position="100"/>
    </location>
</feature>
<dbReference type="RefSeq" id="XP_001262557.1">
    <property type="nucleotide sequence ID" value="XM_001262556.1"/>
</dbReference>
<accession>A1DA29</accession>
<organism evidence="2 3">
    <name type="scientific">Neosartorya fischeri (strain ATCC 1020 / DSM 3700 / CBS 544.65 / FGSC A1164 / JCM 1740 / NRRL 181 / WB 181)</name>
    <name type="common">Aspergillus fischerianus</name>
    <dbReference type="NCBI Taxonomy" id="331117"/>
    <lineage>
        <taxon>Eukaryota</taxon>
        <taxon>Fungi</taxon>
        <taxon>Dikarya</taxon>
        <taxon>Ascomycota</taxon>
        <taxon>Pezizomycotina</taxon>
        <taxon>Eurotiomycetes</taxon>
        <taxon>Eurotiomycetidae</taxon>
        <taxon>Eurotiales</taxon>
        <taxon>Aspergillaceae</taxon>
        <taxon>Aspergillus</taxon>
        <taxon>Aspergillus subgen. Fumigati</taxon>
    </lineage>
</organism>
<reference evidence="3" key="1">
    <citation type="journal article" date="2008" name="PLoS Genet.">
        <title>Genomic islands in the pathogenic filamentous fungus Aspergillus fumigatus.</title>
        <authorList>
            <person name="Fedorova N.D."/>
            <person name="Khaldi N."/>
            <person name="Joardar V.S."/>
            <person name="Maiti R."/>
            <person name="Amedeo P."/>
            <person name="Anderson M.J."/>
            <person name="Crabtree J."/>
            <person name="Silva J.C."/>
            <person name="Badger J.H."/>
            <person name="Albarraq A."/>
            <person name="Angiuoli S."/>
            <person name="Bussey H."/>
            <person name="Bowyer P."/>
            <person name="Cotty P.J."/>
            <person name="Dyer P.S."/>
            <person name="Egan A."/>
            <person name="Galens K."/>
            <person name="Fraser-Liggett C.M."/>
            <person name="Haas B.J."/>
            <person name="Inman J.M."/>
            <person name="Kent R."/>
            <person name="Lemieux S."/>
            <person name="Malavazi I."/>
            <person name="Orvis J."/>
            <person name="Roemer T."/>
            <person name="Ronning C.M."/>
            <person name="Sundaram J.P."/>
            <person name="Sutton G."/>
            <person name="Turner G."/>
            <person name="Venter J.C."/>
            <person name="White O.R."/>
            <person name="Whitty B.R."/>
            <person name="Youngman P."/>
            <person name="Wolfe K.H."/>
            <person name="Goldman G.H."/>
            <person name="Wortman J.R."/>
            <person name="Jiang B."/>
            <person name="Denning D.W."/>
            <person name="Nierman W.C."/>
        </authorList>
    </citation>
    <scope>NUCLEOTIDE SEQUENCE [LARGE SCALE GENOMIC DNA]</scope>
    <source>
        <strain evidence="3">ATCC 1020 / DSM 3700 / CBS 544.65 / FGSC A1164 / JCM 1740 / NRRL 181 / WB 181</strain>
    </source>
</reference>
<keyword evidence="3" id="KW-1185">Reference proteome</keyword>
<dbReference type="OrthoDB" id="4500825at2759"/>
<feature type="compositionally biased region" description="Polar residues" evidence="1">
    <location>
        <begin position="63"/>
        <end position="81"/>
    </location>
</feature>
<dbReference type="VEuPathDB" id="FungiDB:NFIA_030930"/>
<evidence type="ECO:0000313" key="3">
    <source>
        <dbReference type="Proteomes" id="UP000006702"/>
    </source>
</evidence>
<gene>
    <name evidence="2" type="ORF">NFIA_030930</name>
</gene>